<dbReference type="Pfam" id="PF00343">
    <property type="entry name" value="Phosphorylase"/>
    <property type="match status" value="1"/>
</dbReference>
<name>A0A1I3WF40_9GAMM</name>
<dbReference type="SUPFAM" id="SSF53756">
    <property type="entry name" value="UDP-Glycosyltransferase/glycogen phosphorylase"/>
    <property type="match status" value="1"/>
</dbReference>
<dbReference type="PROSITE" id="PS00102">
    <property type="entry name" value="PHOSPHORYLASE"/>
    <property type="match status" value="1"/>
</dbReference>
<evidence type="ECO:0000256" key="8">
    <source>
        <dbReference type="ARBA" id="ARBA00023277"/>
    </source>
</evidence>
<evidence type="ECO:0000256" key="6">
    <source>
        <dbReference type="ARBA" id="ARBA00022679"/>
    </source>
</evidence>
<dbReference type="PANTHER" id="PTHR11468">
    <property type="entry name" value="GLYCOGEN PHOSPHORYLASE"/>
    <property type="match status" value="1"/>
</dbReference>
<dbReference type="EC" id="2.4.1.1" evidence="11"/>
<dbReference type="GO" id="GO:0005980">
    <property type="term" value="P:glycogen catabolic process"/>
    <property type="evidence" value="ECO:0007669"/>
    <property type="project" value="TreeGrafter"/>
</dbReference>
<evidence type="ECO:0000256" key="9">
    <source>
        <dbReference type="ARBA" id="ARBA00025174"/>
    </source>
</evidence>
<keyword evidence="15" id="KW-1185">Reference proteome</keyword>
<sequence>MQRFELDKNAKLDKATFQAALTRQWQRFGLESAQEMTPHQWWQAVSSAVSELLPLSVQQNQAIPPTDEQRHVNYVSMEFLIGRLTASNLLNLGWYGDVEEYLAEDGIILSDLLEEETDPALGNGGLGRLAACFLDSMATLNQPATGYGLNYQYGLFRQSFEHGQQIEAPDNWERDSYPWFRHNAQLKVEVNFGGEIITTADGHEVWEPAFTLIGEAWDLPVIGYGNGVTQPLRLWQATYDNPFDLSLFNDGEFLLAEQQGLDAASLTKVLYPNDNHQTGKRLRLMQQYFQCACAVADILRRHQRAGRKIEELPQYEVIQLNDTHPTIAIPEMMRLLLDEYQLDWEAAWEITGKTFAYTNHTLLPEGLERWDEHLMHELLPRHHRIIQEINQRFKKTVEQTWPNSQQVWEKLAVIHDSQVRMANLCVVACFAVNGVAALHSSLIVTDLFPEYHQLWPTKFHNVTNGVTPRRWLKQCNPALSTLISQTLNCEWINDLSTLRQLEPYADDNAFRTDYRAIKQENKIHLSNYVNKVMGLKLDPHAIFDVQIKRLHEYKRQHLNLLHILSLYRQIQDNPELDMHPRVFLFGAKAAPGYYLAKNIIAAINHAAEKINHDPIVRDRIKIAFIPDYNVSVAELMIPAADVSEQISTAGKEASGTGNMKLALNGALTIGTLDGANVEIAEQVGNDNIFIFGKTVEEAKILLNSGYNPQDILQQNHHLKSILDDLANGVFSRGDKHAFDLMLHSLTEAGDPYLVLEDFASYCHAHKKIDTLYRDTQGWVRSAVLNTARMGKFSSDRTIQDYQQRIWQIQ</sequence>
<dbReference type="PIRSF" id="PIRSF000460">
    <property type="entry name" value="Pprylas_GlgP"/>
    <property type="match status" value="1"/>
</dbReference>
<dbReference type="PANTHER" id="PTHR11468:SF25">
    <property type="entry name" value="MALTODEXTRIN PHOSPHORYLASE"/>
    <property type="match status" value="1"/>
</dbReference>
<dbReference type="AlphaFoldDB" id="A0A1I3WF40"/>
<dbReference type="NCBIfam" id="TIGR02093">
    <property type="entry name" value="P_ylase"/>
    <property type="match status" value="1"/>
</dbReference>
<evidence type="ECO:0000313" key="13">
    <source>
        <dbReference type="EMBL" id="SFK06168.1"/>
    </source>
</evidence>
<reference evidence="14" key="1">
    <citation type="submission" date="2016-10" db="EMBL/GenBank/DDBJ databases">
        <authorList>
            <person name="Varghese N."/>
            <person name="Submissions S."/>
        </authorList>
    </citation>
    <scope>NUCLEOTIDE SEQUENCE [LARGE SCALE GENOMIC DNA]</scope>
    <source>
        <strain evidence="14">DSM 17908</strain>
    </source>
</reference>
<dbReference type="OrthoDB" id="7229284at2"/>
<dbReference type="InterPro" id="IPR035090">
    <property type="entry name" value="Pyridoxal_P_attach_site"/>
</dbReference>
<evidence type="ECO:0000256" key="11">
    <source>
        <dbReference type="RuleBase" id="RU000587"/>
    </source>
</evidence>
<dbReference type="FunFam" id="3.40.50.2000:FF:000807">
    <property type="entry name" value="Alpha-glucan phosphorylase 2, cytosolic"/>
    <property type="match status" value="1"/>
</dbReference>
<dbReference type="Proteomes" id="UP000198919">
    <property type="component" value="Unassembled WGS sequence"/>
</dbReference>
<accession>A0A1I3WF40</accession>
<gene>
    <name evidence="13" type="ORF">SAMN05421680_12621</name>
    <name evidence="12" type="ORF">Xmau_03324</name>
</gene>
<protein>
    <recommendedName>
        <fullName evidence="11">Alpha-1,4 glucan phosphorylase</fullName>
        <ecNumber evidence="11">2.4.1.1</ecNumber>
    </recommendedName>
</protein>
<dbReference type="STRING" id="351675.SAMN05421680_12621"/>
<dbReference type="GO" id="GO:0030170">
    <property type="term" value="F:pyridoxal phosphate binding"/>
    <property type="evidence" value="ECO:0007669"/>
    <property type="project" value="InterPro"/>
</dbReference>
<reference evidence="13" key="2">
    <citation type="submission" date="2016-10" db="EMBL/GenBank/DDBJ databases">
        <authorList>
            <person name="de Groot N.N."/>
        </authorList>
    </citation>
    <scope>NUCLEOTIDE SEQUENCE [LARGE SCALE GENOMIC DNA]</scope>
    <source>
        <strain evidence="13">DSM 17908</strain>
    </source>
</reference>
<evidence type="ECO:0000256" key="2">
    <source>
        <dbReference type="ARBA" id="ARBA00001933"/>
    </source>
</evidence>
<feature type="modified residue" description="N6-(pyridoxal phosphate)lysine" evidence="10">
    <location>
        <position position="660"/>
    </location>
</feature>
<keyword evidence="5 11" id="KW-0328">Glycosyltransferase</keyword>
<comment type="catalytic activity">
    <reaction evidence="1 11">
        <text>[(1-&gt;4)-alpha-D-glucosyl](n) + phosphate = [(1-&gt;4)-alpha-D-glucosyl](n-1) + alpha-D-glucose 1-phosphate</text>
        <dbReference type="Rhea" id="RHEA:41732"/>
        <dbReference type="Rhea" id="RHEA-COMP:9584"/>
        <dbReference type="Rhea" id="RHEA-COMP:9586"/>
        <dbReference type="ChEBI" id="CHEBI:15444"/>
        <dbReference type="ChEBI" id="CHEBI:43474"/>
        <dbReference type="ChEBI" id="CHEBI:58601"/>
        <dbReference type="EC" id="2.4.1.1"/>
    </reaction>
</comment>
<evidence type="ECO:0000256" key="7">
    <source>
        <dbReference type="ARBA" id="ARBA00022898"/>
    </source>
</evidence>
<dbReference type="EMBL" id="NITY01000014">
    <property type="protein sequence ID" value="PHM38945.1"/>
    <property type="molecule type" value="Genomic_DNA"/>
</dbReference>
<keyword evidence="4" id="KW-0021">Allosteric enzyme</keyword>
<dbReference type="InterPro" id="IPR000811">
    <property type="entry name" value="Glyco_trans_35"/>
</dbReference>
<dbReference type="GO" id="GO:0008184">
    <property type="term" value="F:glycogen phosphorylase activity"/>
    <property type="evidence" value="ECO:0007669"/>
    <property type="project" value="InterPro"/>
</dbReference>
<evidence type="ECO:0000313" key="12">
    <source>
        <dbReference type="EMBL" id="PHM38945.1"/>
    </source>
</evidence>
<organism evidence="13 14">
    <name type="scientific">Xenorhabdus mauleonii</name>
    <dbReference type="NCBI Taxonomy" id="351675"/>
    <lineage>
        <taxon>Bacteria</taxon>
        <taxon>Pseudomonadati</taxon>
        <taxon>Pseudomonadota</taxon>
        <taxon>Gammaproteobacteria</taxon>
        <taxon>Enterobacterales</taxon>
        <taxon>Morganellaceae</taxon>
        <taxon>Xenorhabdus</taxon>
    </lineage>
</organism>
<comment type="cofactor">
    <cofactor evidence="2 11">
        <name>pyridoxal 5'-phosphate</name>
        <dbReference type="ChEBI" id="CHEBI:597326"/>
    </cofactor>
</comment>
<dbReference type="InterPro" id="IPR011833">
    <property type="entry name" value="Glycg_phsphrylas"/>
</dbReference>
<evidence type="ECO:0000256" key="3">
    <source>
        <dbReference type="ARBA" id="ARBA00006047"/>
    </source>
</evidence>
<evidence type="ECO:0000256" key="10">
    <source>
        <dbReference type="PIRSR" id="PIRSR000460-1"/>
    </source>
</evidence>
<keyword evidence="6 11" id="KW-0808">Transferase</keyword>
<evidence type="ECO:0000256" key="5">
    <source>
        <dbReference type="ARBA" id="ARBA00022676"/>
    </source>
</evidence>
<comment type="similarity">
    <text evidence="3 11">Belongs to the glycogen phosphorylase family.</text>
</comment>
<dbReference type="EMBL" id="FORG01000026">
    <property type="protein sequence ID" value="SFK06168.1"/>
    <property type="molecule type" value="Genomic_DNA"/>
</dbReference>
<keyword evidence="8 11" id="KW-0119">Carbohydrate metabolism</keyword>
<dbReference type="Proteomes" id="UP000224607">
    <property type="component" value="Unassembled WGS sequence"/>
</dbReference>
<dbReference type="Gene3D" id="3.40.50.2000">
    <property type="entry name" value="Glycogen Phosphorylase B"/>
    <property type="match status" value="2"/>
</dbReference>
<dbReference type="GO" id="GO:0005737">
    <property type="term" value="C:cytoplasm"/>
    <property type="evidence" value="ECO:0007669"/>
    <property type="project" value="TreeGrafter"/>
</dbReference>
<dbReference type="RefSeq" id="WP_092513599.1">
    <property type="nucleotide sequence ID" value="NZ_CAWNQB010000006.1"/>
</dbReference>
<evidence type="ECO:0000313" key="14">
    <source>
        <dbReference type="Proteomes" id="UP000198919"/>
    </source>
</evidence>
<evidence type="ECO:0000256" key="1">
    <source>
        <dbReference type="ARBA" id="ARBA00001275"/>
    </source>
</evidence>
<dbReference type="FunFam" id="3.40.50.2000:FF:000003">
    <property type="entry name" value="Alpha-1,4 glucan phosphorylase"/>
    <property type="match status" value="1"/>
</dbReference>
<comment type="function">
    <text evidence="11">Allosteric enzyme that catalyzes the rate-limiting step in glycogen catabolism, the phosphorolytic cleavage of glycogen to produce glucose-1-phosphate, and plays a central role in maintaining cellular and organismal glucose homeostasis.</text>
</comment>
<comment type="function">
    <text evidence="9">Phosphorylase is an important allosteric enzyme in carbohydrate metabolism. Enzymes from different sources differ in their regulatory mechanisms and in their natural substrates. However, all known phosphorylases share catalytic and structural properties.</text>
</comment>
<proteinExistence type="inferred from homology"/>
<dbReference type="NCBIfam" id="NF011561">
    <property type="entry name" value="PRK14985.1"/>
    <property type="match status" value="1"/>
</dbReference>
<evidence type="ECO:0000313" key="15">
    <source>
        <dbReference type="Proteomes" id="UP000224607"/>
    </source>
</evidence>
<dbReference type="CDD" id="cd04300">
    <property type="entry name" value="GT35_Glycogen_Phosphorylase"/>
    <property type="match status" value="1"/>
</dbReference>
<reference evidence="12 15" key="3">
    <citation type="journal article" date="2017" name="Nat. Microbiol.">
        <title>Natural product diversity associated with the nematode symbionts Photorhabdus and Xenorhabdus.</title>
        <authorList>
            <person name="Tobias N.J."/>
            <person name="Wolff H."/>
            <person name="Djahanschiri B."/>
            <person name="Grundmann F."/>
            <person name="Kronenwerth M."/>
            <person name="Shi Y.M."/>
            <person name="Simonyi S."/>
            <person name="Grun P."/>
            <person name="Shapiro-Ilan D."/>
            <person name="Pidot S.J."/>
            <person name="Stinear T.P."/>
            <person name="Ebersberger I."/>
            <person name="Bode H.B."/>
        </authorList>
    </citation>
    <scope>NUCLEOTIDE SEQUENCE [LARGE SCALE GENOMIC DNA]</scope>
    <source>
        <strain evidence="12 15">DSM 17908</strain>
    </source>
</reference>
<keyword evidence="7 10" id="KW-0663">Pyridoxal phosphate</keyword>
<evidence type="ECO:0000256" key="4">
    <source>
        <dbReference type="ARBA" id="ARBA00022533"/>
    </source>
</evidence>